<organism evidence="3 4">
    <name type="scientific">Nocardioides daedukensis</name>
    <dbReference type="NCBI Taxonomy" id="634462"/>
    <lineage>
        <taxon>Bacteria</taxon>
        <taxon>Bacillati</taxon>
        <taxon>Actinomycetota</taxon>
        <taxon>Actinomycetes</taxon>
        <taxon>Propionibacteriales</taxon>
        <taxon>Nocardioidaceae</taxon>
        <taxon>Nocardioides</taxon>
    </lineage>
</organism>
<dbReference type="EMBL" id="JACCAA010000001">
    <property type="protein sequence ID" value="NYG59762.1"/>
    <property type="molecule type" value="Genomic_DNA"/>
</dbReference>
<dbReference type="PANTHER" id="PTHR43841">
    <property type="entry name" value="3-HYDROXYACYL-THIOESTER DEHYDRATASE HTDX-RELATED"/>
    <property type="match status" value="1"/>
</dbReference>
<dbReference type="InterPro" id="IPR029069">
    <property type="entry name" value="HotDog_dom_sf"/>
</dbReference>
<gene>
    <name evidence="3" type="ORF">BJ980_002685</name>
</gene>
<evidence type="ECO:0000313" key="3">
    <source>
        <dbReference type="EMBL" id="NYG59762.1"/>
    </source>
</evidence>
<name>A0A7Y9S3A5_9ACTN</name>
<dbReference type="Gene3D" id="3.10.129.10">
    <property type="entry name" value="Hotdog Thioesterase"/>
    <property type="match status" value="1"/>
</dbReference>
<feature type="domain" description="MaoC-like" evidence="2">
    <location>
        <begin position="19"/>
        <end position="103"/>
    </location>
</feature>
<reference evidence="3 4" key="1">
    <citation type="submission" date="2020-07" db="EMBL/GenBank/DDBJ databases">
        <title>Sequencing the genomes of 1000 actinobacteria strains.</title>
        <authorList>
            <person name="Klenk H.-P."/>
        </authorList>
    </citation>
    <scope>NUCLEOTIDE SEQUENCE [LARGE SCALE GENOMIC DNA]</scope>
    <source>
        <strain evidence="3 4">DSM 23819</strain>
    </source>
</reference>
<protein>
    <submittedName>
        <fullName evidence="3">Acyl dehydratase</fullName>
    </submittedName>
</protein>
<comment type="similarity">
    <text evidence="1">Belongs to the enoyl-CoA hydratase/isomerase family.</text>
</comment>
<dbReference type="SUPFAM" id="SSF54637">
    <property type="entry name" value="Thioesterase/thiol ester dehydrase-isomerase"/>
    <property type="match status" value="1"/>
</dbReference>
<dbReference type="InterPro" id="IPR002539">
    <property type="entry name" value="MaoC-like_dom"/>
</dbReference>
<evidence type="ECO:0000256" key="1">
    <source>
        <dbReference type="ARBA" id="ARBA00005254"/>
    </source>
</evidence>
<dbReference type="Proteomes" id="UP000540656">
    <property type="component" value="Unassembled WGS sequence"/>
</dbReference>
<keyword evidence="4" id="KW-1185">Reference proteome</keyword>
<evidence type="ECO:0000313" key="4">
    <source>
        <dbReference type="Proteomes" id="UP000540656"/>
    </source>
</evidence>
<dbReference type="RefSeq" id="WP_179502778.1">
    <property type="nucleotide sequence ID" value="NZ_JACCAA010000001.1"/>
</dbReference>
<evidence type="ECO:0000259" key="2">
    <source>
        <dbReference type="Pfam" id="PF01575"/>
    </source>
</evidence>
<dbReference type="Pfam" id="PF01575">
    <property type="entry name" value="MaoC_dehydratas"/>
    <property type="match status" value="1"/>
</dbReference>
<accession>A0A7Y9S3A5</accession>
<dbReference type="PANTHER" id="PTHR43841:SF3">
    <property type="entry name" value="(3R)-HYDROXYACYL-ACP DEHYDRATASE SUBUNIT HADB"/>
    <property type="match status" value="1"/>
</dbReference>
<sequence length="136" mass="14470">MTTTPLTVGDHLTDLVIEPISRTTLALFAGASGDHNPVHIDSDVAASAGLDDVFAHGMLSMAYLARLLTDNFGIDNVRSYRTRFASITPVHGQPTCRGVVREVSEVDGERLATLDLTVELSDGTTTMLGEAVISLD</sequence>
<dbReference type="AlphaFoldDB" id="A0A7Y9S3A5"/>
<proteinExistence type="inferred from homology"/>
<comment type="caution">
    <text evidence="3">The sequence shown here is derived from an EMBL/GenBank/DDBJ whole genome shotgun (WGS) entry which is preliminary data.</text>
</comment>